<proteinExistence type="predicted"/>
<feature type="transmembrane region" description="Helical" evidence="1">
    <location>
        <begin position="365"/>
        <end position="388"/>
    </location>
</feature>
<dbReference type="STRING" id="260086.SAMN05216207_1021109"/>
<gene>
    <name evidence="2" type="ORF">SAMN05216207_1021109</name>
</gene>
<keyword evidence="1" id="KW-1133">Transmembrane helix</keyword>
<feature type="transmembrane region" description="Helical" evidence="1">
    <location>
        <begin position="138"/>
        <end position="163"/>
    </location>
</feature>
<dbReference type="AlphaFoldDB" id="A0A1I5BY43"/>
<feature type="transmembrane region" description="Helical" evidence="1">
    <location>
        <begin position="45"/>
        <end position="67"/>
    </location>
</feature>
<sequence>MESFGNLIIYLMMAFVVIGAVAAIRDDENGIGREFKEGLYSIGPIFLPVAGIMAAIPYLSALVESVAGPLFGAIGADPAIAATSLIAVDMGGYQLAQAIAGSTGGWIMAAVVGYMAGATIIFTIPVGLAMLDRRDHRYMALGVMSGVLAIPVGVLVTTGILLATSTTVRGEVSTESASDVPLTGLDTGTMLLNLVPLVVFVVVLAAALWFVPTIMIRVFIWFGRALDAALKIVLALSIVEYFTGVFSTLLGGWGFDPIIADAEDQYRALEVAGNIGIMLAGAFPMVYVLRKGLARPLGVLGRRVGMSSEGTAGLLAAAANVLALFRLIRFMPPKDKVLCIAFAVCAAFLVGDHLAFTANFQPNLILPLVLGKLAGGVLGIALAALIALPAVRTLAAEERADEPDPEAAPTAG</sequence>
<dbReference type="PIRSF" id="PIRSF019466">
    <property type="entry name" value="EutH"/>
    <property type="match status" value="1"/>
</dbReference>
<feature type="transmembrane region" description="Helical" evidence="1">
    <location>
        <begin position="106"/>
        <end position="131"/>
    </location>
</feature>
<dbReference type="GO" id="GO:0005886">
    <property type="term" value="C:plasma membrane"/>
    <property type="evidence" value="ECO:0007669"/>
    <property type="project" value="TreeGrafter"/>
</dbReference>
<feature type="transmembrane region" description="Helical" evidence="1">
    <location>
        <begin position="340"/>
        <end position="358"/>
    </location>
</feature>
<dbReference type="NCBIfam" id="NF011668">
    <property type="entry name" value="PRK15086.1-4"/>
    <property type="match status" value="1"/>
</dbReference>
<dbReference type="PANTHER" id="PTHR40089">
    <property type="entry name" value="ETHANOLAMINE UTILIZATION PROTEIN EUTH"/>
    <property type="match status" value="1"/>
</dbReference>
<evidence type="ECO:0000256" key="1">
    <source>
        <dbReference type="SAM" id="Phobius"/>
    </source>
</evidence>
<organism evidence="2 3">
    <name type="scientific">Pseudonocardia ammonioxydans</name>
    <dbReference type="NCBI Taxonomy" id="260086"/>
    <lineage>
        <taxon>Bacteria</taxon>
        <taxon>Bacillati</taxon>
        <taxon>Actinomycetota</taxon>
        <taxon>Actinomycetes</taxon>
        <taxon>Pseudonocardiales</taxon>
        <taxon>Pseudonocardiaceae</taxon>
        <taxon>Pseudonocardia</taxon>
    </lineage>
</organism>
<dbReference type="InterPro" id="IPR007441">
    <property type="entry name" value="EutH"/>
</dbReference>
<keyword evidence="1" id="KW-0812">Transmembrane</keyword>
<evidence type="ECO:0000313" key="3">
    <source>
        <dbReference type="Proteomes" id="UP000199614"/>
    </source>
</evidence>
<reference evidence="2 3" key="1">
    <citation type="submission" date="2016-10" db="EMBL/GenBank/DDBJ databases">
        <authorList>
            <person name="de Groot N.N."/>
        </authorList>
    </citation>
    <scope>NUCLEOTIDE SEQUENCE [LARGE SCALE GENOMIC DNA]</scope>
    <source>
        <strain evidence="2 3">CGMCC 4.1877</strain>
    </source>
</reference>
<evidence type="ECO:0000313" key="2">
    <source>
        <dbReference type="EMBL" id="SFN79658.1"/>
    </source>
</evidence>
<feature type="transmembrane region" description="Helical" evidence="1">
    <location>
        <begin position="79"/>
        <end position="100"/>
    </location>
</feature>
<name>A0A1I5BY43_PSUAM</name>
<accession>A0A1I5BY43</accession>
<dbReference type="RefSeq" id="WP_093346905.1">
    <property type="nucleotide sequence ID" value="NZ_FOUY01000021.1"/>
</dbReference>
<feature type="transmembrane region" description="Helical" evidence="1">
    <location>
        <begin position="232"/>
        <end position="251"/>
    </location>
</feature>
<dbReference type="GO" id="GO:0034228">
    <property type="term" value="F:ethanolamine transmembrane transporter activity"/>
    <property type="evidence" value="ECO:0007669"/>
    <property type="project" value="InterPro"/>
</dbReference>
<keyword evidence="3" id="KW-1185">Reference proteome</keyword>
<keyword evidence="1" id="KW-0472">Membrane</keyword>
<dbReference type="PANTHER" id="PTHR40089:SF1">
    <property type="entry name" value="ETHANOLAMINE PERMEASE EUTH-RELATED"/>
    <property type="match status" value="1"/>
</dbReference>
<dbReference type="EMBL" id="FOUY01000021">
    <property type="protein sequence ID" value="SFN79658.1"/>
    <property type="molecule type" value="Genomic_DNA"/>
</dbReference>
<dbReference type="Pfam" id="PF04346">
    <property type="entry name" value="EutH"/>
    <property type="match status" value="1"/>
</dbReference>
<feature type="transmembrane region" description="Helical" evidence="1">
    <location>
        <begin position="7"/>
        <end position="25"/>
    </location>
</feature>
<dbReference type="Proteomes" id="UP000199614">
    <property type="component" value="Unassembled WGS sequence"/>
</dbReference>
<feature type="transmembrane region" description="Helical" evidence="1">
    <location>
        <begin position="194"/>
        <end position="220"/>
    </location>
</feature>
<protein>
    <submittedName>
        <fullName evidence="2">Ethanolamine transporter</fullName>
    </submittedName>
</protein>
<feature type="transmembrane region" description="Helical" evidence="1">
    <location>
        <begin position="271"/>
        <end position="289"/>
    </location>
</feature>
<feature type="transmembrane region" description="Helical" evidence="1">
    <location>
        <begin position="310"/>
        <end position="328"/>
    </location>
</feature>
<dbReference type="OrthoDB" id="9778282at2"/>